<dbReference type="AlphaFoldDB" id="A0A9P6TYZ0"/>
<feature type="non-terminal residue" evidence="2">
    <location>
        <position position="1"/>
    </location>
</feature>
<dbReference type="GO" id="GO:0003723">
    <property type="term" value="F:RNA binding"/>
    <property type="evidence" value="ECO:0007669"/>
    <property type="project" value="TreeGrafter"/>
</dbReference>
<comment type="subcellular location">
    <subcellularLocation>
        <location evidence="1">Nucleus</location>
    </subcellularLocation>
</comment>
<name>A0A9P6TYZ0_9FUNG</name>
<sequence>MGKLQKKGKAGAAINYITRNQALKKLQVTLADFRRLCILKGIYPREPKNKKKANKGSTAPSTFYYAKDIQYLLHEPILGKFREYKTFAKKMAKVMSK</sequence>
<gene>
    <name evidence="2" type="primary">NOP7</name>
    <name evidence="2" type="ORF">BG011_007253</name>
</gene>
<proteinExistence type="predicted"/>
<dbReference type="InterPro" id="IPR010613">
    <property type="entry name" value="PES"/>
</dbReference>
<dbReference type="Pfam" id="PF06732">
    <property type="entry name" value="Pescadillo_N"/>
    <property type="match status" value="1"/>
</dbReference>
<dbReference type="GO" id="GO:0000463">
    <property type="term" value="P:maturation of LSU-rRNA from tricistronic rRNA transcript (SSU-rRNA, 5.8S rRNA, LSU-rRNA)"/>
    <property type="evidence" value="ECO:0007669"/>
    <property type="project" value="TreeGrafter"/>
</dbReference>
<dbReference type="PANTHER" id="PTHR12221">
    <property type="entry name" value="PESCADILLO - RELATED"/>
    <property type="match status" value="1"/>
</dbReference>
<evidence type="ECO:0000256" key="1">
    <source>
        <dbReference type="ARBA" id="ARBA00004123"/>
    </source>
</evidence>
<organism evidence="2 3">
    <name type="scientific">Mortierella polycephala</name>
    <dbReference type="NCBI Taxonomy" id="41804"/>
    <lineage>
        <taxon>Eukaryota</taxon>
        <taxon>Fungi</taxon>
        <taxon>Fungi incertae sedis</taxon>
        <taxon>Mucoromycota</taxon>
        <taxon>Mortierellomycotina</taxon>
        <taxon>Mortierellomycetes</taxon>
        <taxon>Mortierellales</taxon>
        <taxon>Mortierellaceae</taxon>
        <taxon>Mortierella</taxon>
    </lineage>
</organism>
<evidence type="ECO:0000313" key="3">
    <source>
        <dbReference type="Proteomes" id="UP000726737"/>
    </source>
</evidence>
<dbReference type="OrthoDB" id="10264910at2759"/>
<reference evidence="2" key="1">
    <citation type="journal article" date="2020" name="Fungal Divers.">
        <title>Resolving the Mortierellaceae phylogeny through synthesis of multi-gene phylogenetics and phylogenomics.</title>
        <authorList>
            <person name="Vandepol N."/>
            <person name="Liber J."/>
            <person name="Desiro A."/>
            <person name="Na H."/>
            <person name="Kennedy M."/>
            <person name="Barry K."/>
            <person name="Grigoriev I.V."/>
            <person name="Miller A.N."/>
            <person name="O'Donnell K."/>
            <person name="Stajich J.E."/>
            <person name="Bonito G."/>
        </authorList>
    </citation>
    <scope>NUCLEOTIDE SEQUENCE</scope>
    <source>
        <strain evidence="2">KOD948</strain>
    </source>
</reference>
<keyword evidence="3" id="KW-1185">Reference proteome</keyword>
<dbReference type="PANTHER" id="PTHR12221:SF6">
    <property type="entry name" value="PESCADILLO HOMOLOG"/>
    <property type="match status" value="1"/>
</dbReference>
<dbReference type="GO" id="GO:0070545">
    <property type="term" value="C:PeBoW complex"/>
    <property type="evidence" value="ECO:0007669"/>
    <property type="project" value="TreeGrafter"/>
</dbReference>
<dbReference type="Proteomes" id="UP000726737">
    <property type="component" value="Unassembled WGS sequence"/>
</dbReference>
<protein>
    <submittedName>
        <fullName evidence="2">mRNA-binding ribosome synthesis protein nop7</fullName>
    </submittedName>
</protein>
<evidence type="ECO:0000313" key="2">
    <source>
        <dbReference type="EMBL" id="KAG0252030.1"/>
    </source>
</evidence>
<comment type="caution">
    <text evidence="2">The sequence shown here is derived from an EMBL/GenBank/DDBJ whole genome shotgun (WGS) entry which is preliminary data.</text>
</comment>
<accession>A0A9P6TYZ0</accession>
<dbReference type="EMBL" id="JAAAJA010000550">
    <property type="protein sequence ID" value="KAG0252030.1"/>
    <property type="molecule type" value="Genomic_DNA"/>
</dbReference>